<dbReference type="AlphaFoldDB" id="A0A9Q0YRJ3"/>
<evidence type="ECO:0000313" key="2">
    <source>
        <dbReference type="EMBL" id="KAJ8026190.1"/>
    </source>
</evidence>
<keyword evidence="1" id="KW-1133">Transmembrane helix</keyword>
<keyword evidence="1" id="KW-0812">Transmembrane</keyword>
<keyword evidence="3" id="KW-1185">Reference proteome</keyword>
<dbReference type="EMBL" id="JAIZAY010000017">
    <property type="protein sequence ID" value="KAJ8026190.1"/>
    <property type="molecule type" value="Genomic_DNA"/>
</dbReference>
<evidence type="ECO:0000256" key="1">
    <source>
        <dbReference type="SAM" id="Phobius"/>
    </source>
</evidence>
<keyword evidence="1" id="KW-0472">Membrane</keyword>
<dbReference type="Proteomes" id="UP001152320">
    <property type="component" value="Chromosome 17"/>
</dbReference>
<comment type="caution">
    <text evidence="2">The sequence shown here is derived from an EMBL/GenBank/DDBJ whole genome shotgun (WGS) entry which is preliminary data.</text>
</comment>
<protein>
    <submittedName>
        <fullName evidence="2">Uncharacterized protein</fullName>
    </submittedName>
</protein>
<reference evidence="2" key="1">
    <citation type="submission" date="2021-10" db="EMBL/GenBank/DDBJ databases">
        <title>Tropical sea cucumber genome reveals ecological adaptation and Cuvierian tubules defense mechanism.</title>
        <authorList>
            <person name="Chen T."/>
        </authorList>
    </citation>
    <scope>NUCLEOTIDE SEQUENCE</scope>
    <source>
        <strain evidence="2">Nanhai2018</strain>
        <tissue evidence="2">Muscle</tissue>
    </source>
</reference>
<evidence type="ECO:0000313" key="3">
    <source>
        <dbReference type="Proteomes" id="UP001152320"/>
    </source>
</evidence>
<name>A0A9Q0YRJ3_HOLLE</name>
<feature type="transmembrane region" description="Helical" evidence="1">
    <location>
        <begin position="12"/>
        <end position="29"/>
    </location>
</feature>
<accession>A0A9Q0YRJ3</accession>
<sequence>MCQKMTDTTRLLLYFSNLSILFVCYFTQGSGNKDDIRKMIFWTEHVESYRNIIIFIRLSSWIDC</sequence>
<gene>
    <name evidence="2" type="ORF">HOLleu_33968</name>
</gene>
<proteinExistence type="predicted"/>
<organism evidence="2 3">
    <name type="scientific">Holothuria leucospilota</name>
    <name type="common">Black long sea cucumber</name>
    <name type="synonym">Mertensiothuria leucospilota</name>
    <dbReference type="NCBI Taxonomy" id="206669"/>
    <lineage>
        <taxon>Eukaryota</taxon>
        <taxon>Metazoa</taxon>
        <taxon>Echinodermata</taxon>
        <taxon>Eleutherozoa</taxon>
        <taxon>Echinozoa</taxon>
        <taxon>Holothuroidea</taxon>
        <taxon>Aspidochirotacea</taxon>
        <taxon>Aspidochirotida</taxon>
        <taxon>Holothuriidae</taxon>
        <taxon>Holothuria</taxon>
    </lineage>
</organism>